<protein>
    <submittedName>
        <fullName evidence="2">Uncharacterized protein</fullName>
    </submittedName>
</protein>
<reference evidence="2 3" key="1">
    <citation type="submission" date="2019-12" db="EMBL/GenBank/DDBJ databases">
        <title>Whole-genome analyses of novel actinobacteria.</title>
        <authorList>
            <person name="Sahin N."/>
            <person name="Saygin H."/>
        </authorList>
    </citation>
    <scope>NUCLEOTIDE SEQUENCE [LARGE SCALE GENOMIC DNA]</scope>
    <source>
        <strain evidence="2 3">KC615</strain>
    </source>
</reference>
<proteinExistence type="predicted"/>
<dbReference type="RefSeq" id="WP_160801174.1">
    <property type="nucleotide sequence ID" value="NZ_WUUL01000005.1"/>
</dbReference>
<evidence type="ECO:0000256" key="1">
    <source>
        <dbReference type="SAM" id="Phobius"/>
    </source>
</evidence>
<organism evidence="2 3">
    <name type="scientific">Shimazuella alba</name>
    <dbReference type="NCBI Taxonomy" id="2690964"/>
    <lineage>
        <taxon>Bacteria</taxon>
        <taxon>Bacillati</taxon>
        <taxon>Bacillota</taxon>
        <taxon>Bacilli</taxon>
        <taxon>Bacillales</taxon>
        <taxon>Thermoactinomycetaceae</taxon>
        <taxon>Shimazuella</taxon>
    </lineage>
</organism>
<gene>
    <name evidence="2" type="ORF">GSM42_08770</name>
</gene>
<feature type="transmembrane region" description="Helical" evidence="1">
    <location>
        <begin position="65"/>
        <end position="86"/>
    </location>
</feature>
<dbReference type="AlphaFoldDB" id="A0A6I4VZE1"/>
<evidence type="ECO:0000313" key="2">
    <source>
        <dbReference type="EMBL" id="MXQ53814.1"/>
    </source>
</evidence>
<keyword evidence="1" id="KW-0812">Transmembrane</keyword>
<comment type="caution">
    <text evidence="2">The sequence shown here is derived from an EMBL/GenBank/DDBJ whole genome shotgun (WGS) entry which is preliminary data.</text>
</comment>
<dbReference type="EMBL" id="WUUL01000005">
    <property type="protein sequence ID" value="MXQ53814.1"/>
    <property type="molecule type" value="Genomic_DNA"/>
</dbReference>
<name>A0A6I4VZE1_9BACL</name>
<keyword evidence="1" id="KW-0472">Membrane</keyword>
<accession>A0A6I4VZE1</accession>
<keyword evidence="1" id="KW-1133">Transmembrane helix</keyword>
<keyword evidence="3" id="KW-1185">Reference proteome</keyword>
<dbReference type="Proteomes" id="UP000430692">
    <property type="component" value="Unassembled WGS sequence"/>
</dbReference>
<sequence>MVVFALLTLGTYRFPKELTFPKPKASTIKVSVQPVSLSGLFTRLAMIYAPAWAMLVAVNTYLQRYLPTFVMIPLITVCGLVVGSMLGNKLGLSWLHVGIA</sequence>
<feature type="transmembrane region" description="Helical" evidence="1">
    <location>
        <begin position="37"/>
        <end position="58"/>
    </location>
</feature>
<evidence type="ECO:0000313" key="3">
    <source>
        <dbReference type="Proteomes" id="UP000430692"/>
    </source>
</evidence>